<dbReference type="Pfam" id="PF00133">
    <property type="entry name" value="tRNA-synt_1"/>
    <property type="match status" value="2"/>
</dbReference>
<evidence type="ECO:0000313" key="15">
    <source>
        <dbReference type="EMBL" id="SCV68282.1"/>
    </source>
</evidence>
<dbReference type="Proteomes" id="UP000198372">
    <property type="component" value="Unassembled WGS sequence"/>
</dbReference>
<dbReference type="PANTHER" id="PTHR11946:SF109">
    <property type="entry name" value="VALINE--TRNA LIGASE"/>
    <property type="match status" value="1"/>
</dbReference>
<dbReference type="Pfam" id="PF08264">
    <property type="entry name" value="Anticodon_1"/>
    <property type="match status" value="1"/>
</dbReference>
<dbReference type="HAMAP" id="MF_02004">
    <property type="entry name" value="Val_tRNA_synth_type1"/>
    <property type="match status" value="1"/>
</dbReference>
<dbReference type="SUPFAM" id="SSF47323">
    <property type="entry name" value="Anticodon-binding domain of a subclass of class I aminoacyl-tRNA synthetases"/>
    <property type="match status" value="1"/>
</dbReference>
<dbReference type="PANTHER" id="PTHR11946">
    <property type="entry name" value="VALYL-TRNA SYNTHETASES"/>
    <property type="match status" value="1"/>
</dbReference>
<keyword evidence="6 11" id="KW-0648">Protein biosynthesis</keyword>
<dbReference type="NCBIfam" id="TIGR00422">
    <property type="entry name" value="valS"/>
    <property type="match status" value="1"/>
</dbReference>
<keyword evidence="5 11" id="KW-0067">ATP-binding</keyword>
<keyword evidence="3 11" id="KW-0436">Ligase</keyword>
<evidence type="ECO:0000256" key="12">
    <source>
        <dbReference type="SAM" id="MobiDB-lite"/>
    </source>
</evidence>
<dbReference type="InterPro" id="IPR013155">
    <property type="entry name" value="M/V/L/I-tRNA-synth_anticd-bd"/>
</dbReference>
<feature type="region of interest" description="Disordered" evidence="12">
    <location>
        <begin position="62"/>
        <end position="90"/>
    </location>
</feature>
<feature type="compositionally biased region" description="Low complexity" evidence="12">
    <location>
        <begin position="22"/>
        <end position="35"/>
    </location>
</feature>
<accession>A0A238F2C2</accession>
<dbReference type="NCBIfam" id="NF004349">
    <property type="entry name" value="PRK05729.1"/>
    <property type="match status" value="1"/>
</dbReference>
<keyword evidence="16" id="KW-1185">Reference proteome</keyword>
<dbReference type="InterPro" id="IPR002303">
    <property type="entry name" value="Valyl-tRNA_ligase"/>
</dbReference>
<feature type="domain" description="Methionyl/Valyl/Leucyl/Isoleucyl-tRNA synthetase anticodon-binding" evidence="14">
    <location>
        <begin position="847"/>
        <end position="996"/>
    </location>
</feature>
<keyword evidence="8 11" id="KW-0030">Aminoacyl-tRNA synthetase</keyword>
<dbReference type="PROSITE" id="PS00178">
    <property type="entry name" value="AA_TRNA_LIGASE_I"/>
    <property type="match status" value="1"/>
</dbReference>
<evidence type="ECO:0000256" key="1">
    <source>
        <dbReference type="ARBA" id="ARBA00005594"/>
    </source>
</evidence>
<dbReference type="SUPFAM" id="SSF50677">
    <property type="entry name" value="ValRS/IleRS/LeuRS editing domain"/>
    <property type="match status" value="1"/>
</dbReference>
<dbReference type="FunFam" id="3.40.50.620:FF:000457">
    <property type="entry name" value="Predicted protein"/>
    <property type="match status" value="1"/>
</dbReference>
<evidence type="ECO:0000256" key="8">
    <source>
        <dbReference type="ARBA" id="ARBA00023146"/>
    </source>
</evidence>
<gene>
    <name evidence="15" type="ORF">BQ2448_403</name>
</gene>
<evidence type="ECO:0000256" key="2">
    <source>
        <dbReference type="ARBA" id="ARBA00013169"/>
    </source>
</evidence>
<dbReference type="FunFam" id="3.90.740.10:FF:000010">
    <property type="entry name" value="Valine--tRNA ligase"/>
    <property type="match status" value="1"/>
</dbReference>
<sequence>MASTDPTPASVATAPQDGSTTSAEAIAAPAAPSKSSLKKAEKEAALAAKKALKKVAGLAPPVAAGQGKKKEVKVKEATPEGPPFIDVPEGHIKDLTNPMAAGYNPVDVEKSWYSWWQKSNYFVPALPSKNPTEHSHFEPHPDYLPRDENGQIDFDRLDKDKTFVIPMPPPNVTGSLHIGHALGCSLQDILIRWHRMKGYTTLFVPGYDHASISTQSVVEKRLAKLEGLTRHDLGREEFLKRCMAWKEDYQGRITKQICRLGVSCDWDRVAFTMDPALSKAVAETFVRLQEEGIIYRANRLVNWCVQMNTTLSALEVDQKVLTGRTLLNVPGYPINEKFEFGVITSFAYPLEGSDEKLIIATTRPETMLGDTAIAVHPDDPRYTHLHGKFAKHPFLDRRIPIVTDAIAVDMEFGTGAVKITPAHDPNDFEVGKRHDLEFINILSDDGTLNANAGPEFEGMKRFHARNAVIEKLKQRDLYVGAADNPMSIPVCSKSGDIIESIMKPQWWVSSKTLADEAIKRTRAGELLIRPQNSENEWYRWLETIQDWCISRQLWWGHRIPAYFVNIERKDQDRLSSESWVAAKTKEAAQQKAEARFPGEKFVLEQDEDVLDTWFSSGLWPFSIQGWPDQVSSKFFVRNVQARDRSFTAIQGHSLTQTQDLKAFYPSHLLETGWDILFFWVARMVMLGIKLTGQMPFNEVFCHAMIRDAHGRKMSKSLGNVIDPIDVIEGASLDALHAQLRVGNLVEKEIAVAEKGQKKDFPNGIPQCGTDALRFAMANYSAGGRDINLEILRVEGYRKVSSGPDAMCTLWYFCNKLWNATRFALTKFEDGYVPPPSEKPTGRESLVEKWIMQKLNRATTSINTNLADRHFMKATEDMYSFWLYEICDVYIEAIKDITAADAPQEARRSAQDTLFTVLDNGLRLLHPVMPFVTEELWHRLPTRPGNETQSISLARYPEPAAHFEFEQAEKDFDLAFAAIRATRSIAVSYNINSKLQITFNVRDNAALASTLQSATKALRPLIKGCEQLTIVDNEADIPEGCVGELVSPELATNVMLKGVVNFEQEIAKAEKKKAFQEQAAQKIRDGMAAPGYEEKKPQHVRDKEAQKLSELFVEIEAITKSIEGFLKLKD</sequence>
<dbReference type="Gene3D" id="1.10.287.380">
    <property type="entry name" value="Valyl-tRNA synthetase, C-terminal domain"/>
    <property type="match status" value="1"/>
</dbReference>
<dbReference type="PRINTS" id="PR00986">
    <property type="entry name" value="TRNASYNTHVAL"/>
</dbReference>
<evidence type="ECO:0000256" key="6">
    <source>
        <dbReference type="ARBA" id="ARBA00022917"/>
    </source>
</evidence>
<dbReference type="EC" id="6.1.1.9" evidence="2"/>
<dbReference type="FunFam" id="1.10.730.10:FF:000009">
    <property type="entry name" value="Valine--tRNA ligase, mitochondrial"/>
    <property type="match status" value="1"/>
</dbReference>
<organism evidence="15 16">
    <name type="scientific">Microbotryum intermedium</name>
    <dbReference type="NCBI Taxonomy" id="269621"/>
    <lineage>
        <taxon>Eukaryota</taxon>
        <taxon>Fungi</taxon>
        <taxon>Dikarya</taxon>
        <taxon>Basidiomycota</taxon>
        <taxon>Pucciniomycotina</taxon>
        <taxon>Microbotryomycetes</taxon>
        <taxon>Microbotryales</taxon>
        <taxon>Microbotryaceae</taxon>
        <taxon>Microbotryum</taxon>
    </lineage>
</organism>
<dbReference type="EMBL" id="FMSP01000003">
    <property type="protein sequence ID" value="SCV68282.1"/>
    <property type="molecule type" value="Genomic_DNA"/>
</dbReference>
<comment type="similarity">
    <text evidence="1 11">Belongs to the class-I aminoacyl-tRNA synthetase family.</text>
</comment>
<name>A0A238F2C2_9BASI</name>
<comment type="catalytic activity">
    <reaction evidence="10">
        <text>tRNA(Val) + L-valine + ATP = L-valyl-tRNA(Val) + AMP + diphosphate</text>
        <dbReference type="Rhea" id="RHEA:10704"/>
        <dbReference type="Rhea" id="RHEA-COMP:9672"/>
        <dbReference type="Rhea" id="RHEA-COMP:9708"/>
        <dbReference type="ChEBI" id="CHEBI:30616"/>
        <dbReference type="ChEBI" id="CHEBI:33019"/>
        <dbReference type="ChEBI" id="CHEBI:57762"/>
        <dbReference type="ChEBI" id="CHEBI:78442"/>
        <dbReference type="ChEBI" id="CHEBI:78537"/>
        <dbReference type="ChEBI" id="CHEBI:456215"/>
        <dbReference type="EC" id="6.1.1.9"/>
    </reaction>
</comment>
<evidence type="ECO:0000259" key="14">
    <source>
        <dbReference type="Pfam" id="PF08264"/>
    </source>
</evidence>
<dbReference type="STRING" id="269621.A0A238F2C2"/>
<evidence type="ECO:0000256" key="9">
    <source>
        <dbReference type="ARBA" id="ARBA00029936"/>
    </source>
</evidence>
<feature type="domain" description="Aminoacyl-tRNA synthetase class Ia" evidence="13">
    <location>
        <begin position="647"/>
        <end position="788"/>
    </location>
</feature>
<dbReference type="AlphaFoldDB" id="A0A238F2C2"/>
<dbReference type="InterPro" id="IPR009008">
    <property type="entry name" value="Val/Leu/Ile-tRNA-synth_edit"/>
</dbReference>
<evidence type="ECO:0000256" key="3">
    <source>
        <dbReference type="ARBA" id="ARBA00022598"/>
    </source>
</evidence>
<evidence type="ECO:0000256" key="11">
    <source>
        <dbReference type="RuleBase" id="RU363035"/>
    </source>
</evidence>
<dbReference type="GO" id="GO:0005829">
    <property type="term" value="C:cytosol"/>
    <property type="evidence" value="ECO:0007669"/>
    <property type="project" value="TreeGrafter"/>
</dbReference>
<dbReference type="GO" id="GO:0005524">
    <property type="term" value="F:ATP binding"/>
    <property type="evidence" value="ECO:0007669"/>
    <property type="project" value="UniProtKB-KW"/>
</dbReference>
<dbReference type="GO" id="GO:0002161">
    <property type="term" value="F:aminoacyl-tRNA deacylase activity"/>
    <property type="evidence" value="ECO:0007669"/>
    <property type="project" value="InterPro"/>
</dbReference>
<feature type="domain" description="Aminoacyl-tRNA synthetase class Ia" evidence="13">
    <location>
        <begin position="158"/>
        <end position="633"/>
    </location>
</feature>
<evidence type="ECO:0000313" key="16">
    <source>
        <dbReference type="Proteomes" id="UP000198372"/>
    </source>
</evidence>
<dbReference type="InterPro" id="IPR014729">
    <property type="entry name" value="Rossmann-like_a/b/a_fold"/>
</dbReference>
<dbReference type="InterPro" id="IPR002300">
    <property type="entry name" value="aa-tRNA-synth_Ia"/>
</dbReference>
<evidence type="ECO:0000256" key="5">
    <source>
        <dbReference type="ARBA" id="ARBA00022840"/>
    </source>
</evidence>
<reference evidence="16" key="1">
    <citation type="submission" date="2016-09" db="EMBL/GenBank/DDBJ databases">
        <authorList>
            <person name="Jeantristanb JTB J.-T."/>
            <person name="Ricardo R."/>
        </authorList>
    </citation>
    <scope>NUCLEOTIDE SEQUENCE [LARGE SCALE GENOMIC DNA]</scope>
</reference>
<dbReference type="InterPro" id="IPR001412">
    <property type="entry name" value="aa-tRNA-synth_I_CS"/>
</dbReference>
<dbReference type="SUPFAM" id="SSF52374">
    <property type="entry name" value="Nucleotidylyl transferase"/>
    <property type="match status" value="1"/>
</dbReference>
<dbReference type="Gene3D" id="3.90.740.10">
    <property type="entry name" value="Valyl/Leucyl/Isoleucyl-tRNA synthetase, editing domain"/>
    <property type="match status" value="1"/>
</dbReference>
<dbReference type="InterPro" id="IPR033705">
    <property type="entry name" value="Anticodon_Ia_Val"/>
</dbReference>
<dbReference type="InterPro" id="IPR037118">
    <property type="entry name" value="Val-tRNA_synth_C_sf"/>
</dbReference>
<dbReference type="OrthoDB" id="629407at2759"/>
<keyword evidence="4 11" id="KW-0547">Nucleotide-binding</keyword>
<evidence type="ECO:0000256" key="4">
    <source>
        <dbReference type="ARBA" id="ARBA00022741"/>
    </source>
</evidence>
<evidence type="ECO:0000256" key="10">
    <source>
        <dbReference type="ARBA" id="ARBA00047552"/>
    </source>
</evidence>
<dbReference type="GO" id="GO:0004832">
    <property type="term" value="F:valine-tRNA ligase activity"/>
    <property type="evidence" value="ECO:0007669"/>
    <property type="project" value="UniProtKB-EC"/>
</dbReference>
<keyword evidence="7" id="KW-0175">Coiled coil</keyword>
<dbReference type="FunFam" id="3.90.740.10:FF:000008">
    <property type="entry name" value="Valine--tRNA ligase, mitochondrial"/>
    <property type="match status" value="1"/>
</dbReference>
<protein>
    <recommendedName>
        <fullName evidence="2">valine--tRNA ligase</fullName>
        <ecNumber evidence="2">6.1.1.9</ecNumber>
    </recommendedName>
    <alternativeName>
        <fullName evidence="9">Valyl-tRNA synthetase</fullName>
    </alternativeName>
</protein>
<dbReference type="Gene3D" id="3.40.50.620">
    <property type="entry name" value="HUPs"/>
    <property type="match status" value="2"/>
</dbReference>
<dbReference type="CDD" id="cd00817">
    <property type="entry name" value="ValRS_core"/>
    <property type="match status" value="1"/>
</dbReference>
<feature type="region of interest" description="Disordered" evidence="12">
    <location>
        <begin position="1"/>
        <end position="37"/>
    </location>
</feature>
<dbReference type="CDD" id="cd07962">
    <property type="entry name" value="Anticodon_Ia_Val"/>
    <property type="match status" value="1"/>
</dbReference>
<evidence type="ECO:0000256" key="7">
    <source>
        <dbReference type="ARBA" id="ARBA00023054"/>
    </source>
</evidence>
<evidence type="ECO:0000259" key="13">
    <source>
        <dbReference type="Pfam" id="PF00133"/>
    </source>
</evidence>
<dbReference type="GO" id="GO:0006438">
    <property type="term" value="P:valyl-tRNA aminoacylation"/>
    <property type="evidence" value="ECO:0007669"/>
    <property type="project" value="InterPro"/>
</dbReference>
<dbReference type="Gene3D" id="1.10.730.10">
    <property type="entry name" value="Isoleucyl-tRNA Synthetase, Domain 1"/>
    <property type="match status" value="1"/>
</dbReference>
<proteinExistence type="inferred from homology"/>
<dbReference type="InterPro" id="IPR009080">
    <property type="entry name" value="tRNAsynth_Ia_anticodon-bd"/>
</dbReference>